<dbReference type="RefSeq" id="WP_281841333.1">
    <property type="nucleotide sequence ID" value="NZ_BROH01000002.1"/>
</dbReference>
<evidence type="ECO:0000313" key="3">
    <source>
        <dbReference type="EMBL" id="GKY87343.1"/>
    </source>
</evidence>
<evidence type="ECO:0000256" key="1">
    <source>
        <dbReference type="ARBA" id="ARBA00010832"/>
    </source>
</evidence>
<evidence type="ECO:0000313" key="4">
    <source>
        <dbReference type="Proteomes" id="UP001144205"/>
    </source>
</evidence>
<dbReference type="Pfam" id="PF04809">
    <property type="entry name" value="HupH_C"/>
    <property type="match status" value="1"/>
</dbReference>
<name>A0ABQ5LRJ2_9RHOB</name>
<dbReference type="InterPro" id="IPR038527">
    <property type="entry name" value="HupH_C_sf"/>
</dbReference>
<dbReference type="Gene3D" id="3.30.1370.140">
    <property type="entry name" value="HupH hydrogenase expression protein, C-terminal domain"/>
    <property type="match status" value="1"/>
</dbReference>
<comment type="similarity">
    <text evidence="1">Belongs to the HupH/HyaF family.</text>
</comment>
<evidence type="ECO:0000259" key="2">
    <source>
        <dbReference type="Pfam" id="PF04809"/>
    </source>
</evidence>
<organism evidence="3 4">
    <name type="scientific">Sinisalibacter aestuarii</name>
    <dbReference type="NCBI Taxonomy" id="2949426"/>
    <lineage>
        <taxon>Bacteria</taxon>
        <taxon>Pseudomonadati</taxon>
        <taxon>Pseudomonadota</taxon>
        <taxon>Alphaproteobacteria</taxon>
        <taxon>Rhodobacterales</taxon>
        <taxon>Roseobacteraceae</taxon>
        <taxon>Sinisalibacter</taxon>
    </lineage>
</organism>
<gene>
    <name evidence="3" type="ORF">STA1M1_12120</name>
</gene>
<comment type="caution">
    <text evidence="3">The sequence shown here is derived from an EMBL/GenBank/DDBJ whole genome shotgun (WGS) entry which is preliminary data.</text>
</comment>
<reference evidence="3" key="1">
    <citation type="journal article" date="2023" name="Int. J. Syst. Evol. Microbiol.">
        <title>Sinisalibacter aestuarii sp. nov., isolated from estuarine sediment of the Arakawa River.</title>
        <authorList>
            <person name="Arafat S.T."/>
            <person name="Hirano S."/>
            <person name="Sato A."/>
            <person name="Takeuchi K."/>
            <person name="Yasuda T."/>
            <person name="Terahara T."/>
            <person name="Hamada M."/>
            <person name="Kobayashi T."/>
        </authorList>
    </citation>
    <scope>NUCLEOTIDE SEQUENCE</scope>
    <source>
        <strain evidence="3">B-399</strain>
    </source>
</reference>
<keyword evidence="4" id="KW-1185">Reference proteome</keyword>
<dbReference type="Proteomes" id="UP001144205">
    <property type="component" value="Unassembled WGS sequence"/>
</dbReference>
<accession>A0ABQ5LRJ2</accession>
<dbReference type="EMBL" id="BROH01000002">
    <property type="protein sequence ID" value="GKY87343.1"/>
    <property type="molecule type" value="Genomic_DNA"/>
</dbReference>
<sequence length="145" mass="15545">MPAGQDGIGAASALEELRSRISTGNARPVLAEILAALATLLDTGQETVIDLGAFPFAPGDERLLDEVLGTGEVQATLDVLGKSHVQETGIPGIWRIDHFDQRGESLSRFVEITFIPEILKTQRADAEAGLARLTDRLAEFDGRAH</sequence>
<dbReference type="InterPro" id="IPR006894">
    <property type="entry name" value="HupH_Hydgase_express_prot_C"/>
</dbReference>
<proteinExistence type="inferred from homology"/>
<feature type="domain" description="HupH hydrogenase expression protein C-terminal" evidence="2">
    <location>
        <begin position="25"/>
        <end position="138"/>
    </location>
</feature>
<protein>
    <recommendedName>
        <fullName evidence="2">HupH hydrogenase expression protein C-terminal domain-containing protein</fullName>
    </recommendedName>
</protein>